<evidence type="ECO:0000259" key="6">
    <source>
        <dbReference type="PROSITE" id="PS50071"/>
    </source>
</evidence>
<feature type="region of interest" description="Disordered" evidence="5">
    <location>
        <begin position="182"/>
        <end position="207"/>
    </location>
</feature>
<dbReference type="Gene3D" id="1.10.10.60">
    <property type="entry name" value="Homeodomain-like"/>
    <property type="match status" value="1"/>
</dbReference>
<evidence type="ECO:0000313" key="7">
    <source>
        <dbReference type="EMBL" id="KEZ45608.1"/>
    </source>
</evidence>
<evidence type="ECO:0000256" key="2">
    <source>
        <dbReference type="ARBA" id="ARBA00023155"/>
    </source>
</evidence>
<comment type="caution">
    <text evidence="7">The sequence shown here is derived from an EMBL/GenBank/DDBJ whole genome shotgun (WGS) entry which is preliminary data.</text>
</comment>
<reference evidence="7 8" key="1">
    <citation type="journal article" date="2014" name="Genome Announc.">
        <title>Draft genome sequence of the pathogenic fungus Scedosporium apiospermum.</title>
        <authorList>
            <person name="Vandeputte P."/>
            <person name="Ghamrawi S."/>
            <person name="Rechenmann M."/>
            <person name="Iltis A."/>
            <person name="Giraud S."/>
            <person name="Fleury M."/>
            <person name="Thornton C."/>
            <person name="Delhaes L."/>
            <person name="Meyer W."/>
            <person name="Papon N."/>
            <person name="Bouchara J.P."/>
        </authorList>
    </citation>
    <scope>NUCLEOTIDE SEQUENCE [LARGE SCALE GENOMIC DNA]</scope>
    <source>
        <strain evidence="7 8">IHEM 14462</strain>
    </source>
</reference>
<feature type="compositionally biased region" description="Low complexity" evidence="5">
    <location>
        <begin position="269"/>
        <end position="281"/>
    </location>
</feature>
<keyword evidence="3 4" id="KW-0539">Nucleus</keyword>
<dbReference type="Proteomes" id="UP000028545">
    <property type="component" value="Unassembled WGS sequence"/>
</dbReference>
<keyword evidence="2 4" id="KW-0371">Homeobox</keyword>
<proteinExistence type="predicted"/>
<feature type="region of interest" description="Disordered" evidence="5">
    <location>
        <begin position="239"/>
        <end position="284"/>
    </location>
</feature>
<evidence type="ECO:0000256" key="4">
    <source>
        <dbReference type="PROSITE-ProRule" id="PRU00108"/>
    </source>
</evidence>
<gene>
    <name evidence="7" type="ORF">SAPIO_CDS1962</name>
</gene>
<dbReference type="PROSITE" id="PS50071">
    <property type="entry name" value="HOMEOBOX_2"/>
    <property type="match status" value="1"/>
</dbReference>
<comment type="subcellular location">
    <subcellularLocation>
        <location evidence="4">Nucleus</location>
    </subcellularLocation>
</comment>
<feature type="region of interest" description="Disordered" evidence="5">
    <location>
        <begin position="99"/>
        <end position="118"/>
    </location>
</feature>
<dbReference type="GO" id="GO:0006355">
    <property type="term" value="P:regulation of DNA-templated transcription"/>
    <property type="evidence" value="ECO:0007669"/>
    <property type="project" value="InterPro"/>
</dbReference>
<dbReference type="GeneID" id="27721034"/>
<keyword evidence="1 4" id="KW-0238">DNA-binding</keyword>
<organism evidence="7 8">
    <name type="scientific">Pseudallescheria apiosperma</name>
    <name type="common">Scedosporium apiospermum</name>
    <dbReference type="NCBI Taxonomy" id="563466"/>
    <lineage>
        <taxon>Eukaryota</taxon>
        <taxon>Fungi</taxon>
        <taxon>Dikarya</taxon>
        <taxon>Ascomycota</taxon>
        <taxon>Pezizomycotina</taxon>
        <taxon>Sordariomycetes</taxon>
        <taxon>Hypocreomycetidae</taxon>
        <taxon>Microascales</taxon>
        <taxon>Microascaceae</taxon>
        <taxon>Scedosporium</taxon>
    </lineage>
</organism>
<name>A0A084GE46_PSEDA</name>
<accession>A0A084GE46</accession>
<dbReference type="InterPro" id="IPR050224">
    <property type="entry name" value="TALE_homeobox"/>
</dbReference>
<dbReference type="RefSeq" id="XP_016645407.1">
    <property type="nucleotide sequence ID" value="XM_016785110.1"/>
</dbReference>
<evidence type="ECO:0000313" key="8">
    <source>
        <dbReference type="Proteomes" id="UP000028545"/>
    </source>
</evidence>
<dbReference type="Pfam" id="PF05920">
    <property type="entry name" value="Homeobox_KN"/>
    <property type="match status" value="1"/>
</dbReference>
<dbReference type="SUPFAM" id="SSF46689">
    <property type="entry name" value="Homeodomain-like"/>
    <property type="match status" value="1"/>
</dbReference>
<dbReference type="SMART" id="SM00389">
    <property type="entry name" value="HOX"/>
    <property type="match status" value="1"/>
</dbReference>
<dbReference type="HOGENOM" id="CLU_008497_2_0_1"/>
<dbReference type="InterPro" id="IPR001356">
    <property type="entry name" value="HD"/>
</dbReference>
<dbReference type="GO" id="GO:0005634">
    <property type="term" value="C:nucleus"/>
    <property type="evidence" value="ECO:0007669"/>
    <property type="project" value="UniProtKB-SubCell"/>
</dbReference>
<dbReference type="OMA" id="MGPLERW"/>
<dbReference type="OrthoDB" id="10056939at2759"/>
<dbReference type="VEuPathDB" id="FungiDB:SAPIO_CDS1962"/>
<feature type="DNA-binding region" description="Homeobox" evidence="4">
    <location>
        <begin position="116"/>
        <end position="178"/>
    </location>
</feature>
<protein>
    <recommendedName>
        <fullName evidence="6">Homeobox domain-containing protein</fullName>
    </recommendedName>
</protein>
<sequence length="749" mass="84270">MTEFVNWDNIGATADPETHPDIDLENIDLSGLDHNSVLGYDNENYDEFCALHPASKVNGPLHHEGDRVEFDSGLVDPELGTKTDDQHIPGNRNRAIQRKVPALSEDSTSSAKPDSTTNVRARFSREAVGILKSWFSSHSKHPYPNDDEKEMLQRQTGLSNTQIANWLANARRRGRLRATKLASPRPELSSTNPIDIPSRRGTAPAAAEMSMMGPLERWVDSPPENEPVSVAAIARAITASRSSRSSSLENSFSHDYTDDSDGRSAYNQSSASSIGTSRSSSRVLNPDTGRTCCTFCGEDDPDDAHLESHNHFPCREKIPEERSFYRKDHLRQHLKLVHDVKFLDWAMKRWKVAITEIRSRCGFCGKVMDTWTTRADHLAEHFKAGRTMADWKGDWGFEAPVLSMVENSIPPYLIHDERNSPLPYMASQAPPESPRNAYELIKMELLYYATGMWEAEARMPSDEELQLEACRVIFASEGLSSREVSTQSWLRDLIMASDQIAAQAKFGKLRSHAENLLSTLRINGKDNLFEACPLESQLQEFVRARRVLGLTIMDYELQEEACKIVGLMEETTTCPLNSVADWTVRLINSSTSWLSSFRQRTDPSLGGNPQYGVMDSIDSGRWERDLGGYRNRSVDYYQGQRHGYDGAVLAGPQTTVDPRPLTLAAPSTSSHFVPHYRVSHSGEEPSGLLNDADPFRASAYFLNGTNCYRELSRQLSRYVFQTMSPNNPNQHVPTDEELQNQARWILYDE</sequence>
<dbReference type="InterPro" id="IPR009057">
    <property type="entry name" value="Homeodomain-like_sf"/>
</dbReference>
<feature type="compositionally biased region" description="Polar residues" evidence="5">
    <location>
        <begin position="105"/>
        <end position="118"/>
    </location>
</feature>
<evidence type="ECO:0000256" key="5">
    <source>
        <dbReference type="SAM" id="MobiDB-lite"/>
    </source>
</evidence>
<keyword evidence="8" id="KW-1185">Reference proteome</keyword>
<feature type="domain" description="Homeobox" evidence="6">
    <location>
        <begin position="114"/>
        <end position="177"/>
    </location>
</feature>
<dbReference type="KEGG" id="sapo:SAPIO_CDS1962"/>
<evidence type="ECO:0000256" key="3">
    <source>
        <dbReference type="ARBA" id="ARBA00023242"/>
    </source>
</evidence>
<dbReference type="EMBL" id="JOWA01000077">
    <property type="protein sequence ID" value="KEZ45608.1"/>
    <property type="molecule type" value="Genomic_DNA"/>
</dbReference>
<dbReference type="CDD" id="cd00086">
    <property type="entry name" value="homeodomain"/>
    <property type="match status" value="1"/>
</dbReference>
<dbReference type="InterPro" id="IPR008422">
    <property type="entry name" value="KN_HD"/>
</dbReference>
<dbReference type="GO" id="GO:0003677">
    <property type="term" value="F:DNA binding"/>
    <property type="evidence" value="ECO:0007669"/>
    <property type="project" value="UniProtKB-UniRule"/>
</dbReference>
<dbReference type="AlphaFoldDB" id="A0A084GE46"/>
<evidence type="ECO:0000256" key="1">
    <source>
        <dbReference type="ARBA" id="ARBA00023125"/>
    </source>
</evidence>
<dbReference type="PANTHER" id="PTHR11850">
    <property type="entry name" value="HOMEOBOX PROTEIN TRANSCRIPTION FACTORS"/>
    <property type="match status" value="1"/>
</dbReference>